<comment type="caution">
    <text evidence="3">The sequence shown here is derived from an EMBL/GenBank/DDBJ whole genome shotgun (WGS) entry which is preliminary data.</text>
</comment>
<protein>
    <recommendedName>
        <fullName evidence="2">Cathepsin propeptide inhibitor domain-containing protein</fullName>
    </recommendedName>
</protein>
<dbReference type="PROSITE" id="PS00639">
    <property type="entry name" value="THIOL_PROTEASE_HIS"/>
    <property type="match status" value="1"/>
</dbReference>
<dbReference type="EMBL" id="BQKI01000075">
    <property type="protein sequence ID" value="GJN20921.1"/>
    <property type="molecule type" value="Genomic_DNA"/>
</dbReference>
<dbReference type="GO" id="GO:0006508">
    <property type="term" value="P:proteolysis"/>
    <property type="evidence" value="ECO:0007669"/>
    <property type="project" value="InterPro"/>
</dbReference>
<proteinExistence type="inferred from homology"/>
<dbReference type="InterPro" id="IPR013201">
    <property type="entry name" value="Prot_inhib_I29"/>
</dbReference>
<dbReference type="SMART" id="SM00848">
    <property type="entry name" value="Inhibitor_I29"/>
    <property type="match status" value="1"/>
</dbReference>
<dbReference type="InterPro" id="IPR000668">
    <property type="entry name" value="Peptidase_C1A_C"/>
</dbReference>
<feature type="domain" description="Cathepsin propeptide inhibitor" evidence="2">
    <location>
        <begin position="165"/>
        <end position="222"/>
    </location>
</feature>
<dbReference type="Pfam" id="PF08246">
    <property type="entry name" value="Inhibitor_I29"/>
    <property type="match status" value="1"/>
</dbReference>
<reference evidence="3" key="1">
    <citation type="journal article" date="2018" name="DNA Res.">
        <title>Multiple hybrid de novo genome assembly of finger millet, an orphan allotetraploid crop.</title>
        <authorList>
            <person name="Hatakeyama M."/>
            <person name="Aluri S."/>
            <person name="Balachadran M.T."/>
            <person name="Sivarajan S.R."/>
            <person name="Patrignani A."/>
            <person name="Gruter S."/>
            <person name="Poveda L."/>
            <person name="Shimizu-Inatsugi R."/>
            <person name="Baeten J."/>
            <person name="Francoijs K.J."/>
            <person name="Nataraja K.N."/>
            <person name="Reddy Y.A.N."/>
            <person name="Phadnis S."/>
            <person name="Ravikumar R.L."/>
            <person name="Schlapbach R."/>
            <person name="Sreeman S.M."/>
            <person name="Shimizu K.K."/>
        </authorList>
    </citation>
    <scope>NUCLEOTIDE SEQUENCE</scope>
</reference>
<dbReference type="PANTHER" id="PTHR12411">
    <property type="entry name" value="CYSTEINE PROTEASE FAMILY C1-RELATED"/>
    <property type="match status" value="1"/>
</dbReference>
<dbReference type="SUPFAM" id="SSF54001">
    <property type="entry name" value="Cysteine proteinases"/>
    <property type="match status" value="2"/>
</dbReference>
<sequence length="372" mass="42292">MCHSTATSRVHLIMRGFEQVPAHDEFQLLLAVTYGPVAVSLAVGKDSVYFADYYGGLYPGPCGTVNDHEMLLVGYGYDYYILQNSFGENWGEKAHYFKTNEYAGEEECRYALFKDSRRRVARANAAGVTSSGLNGISAHANEEIFLGHGVQMGEESYEEETRRMFAGWKAKYGKIYRDVGEEECRYRLFKGNRRLVVKLNAVAAGEAVYGLNQFGDLTDEEVRECCDGRGSEGKLRTRCQAAVLSYIVVEERPILSQVCWCIAIELKQTEFGEPVVAASINFGKEDLESKESLWSLYERWGARYNRARDPADKVHHLDFFKATWDEIGALVDVVWDRKGHNVTPYHQRRISDVAQFINVHYETTVPIEFLCR</sequence>
<dbReference type="InterPro" id="IPR025660">
    <property type="entry name" value="Pept_his_AS"/>
</dbReference>
<evidence type="ECO:0000313" key="3">
    <source>
        <dbReference type="EMBL" id="GJN20921.1"/>
    </source>
</evidence>
<name>A0AAV5EEE2_ELECO</name>
<accession>A0AAV5EEE2</accession>
<dbReference type="InterPro" id="IPR038765">
    <property type="entry name" value="Papain-like_cys_pep_sf"/>
</dbReference>
<organism evidence="3 4">
    <name type="scientific">Eleusine coracana subsp. coracana</name>
    <dbReference type="NCBI Taxonomy" id="191504"/>
    <lineage>
        <taxon>Eukaryota</taxon>
        <taxon>Viridiplantae</taxon>
        <taxon>Streptophyta</taxon>
        <taxon>Embryophyta</taxon>
        <taxon>Tracheophyta</taxon>
        <taxon>Spermatophyta</taxon>
        <taxon>Magnoliopsida</taxon>
        <taxon>Liliopsida</taxon>
        <taxon>Poales</taxon>
        <taxon>Poaceae</taxon>
        <taxon>PACMAD clade</taxon>
        <taxon>Chloridoideae</taxon>
        <taxon>Cynodonteae</taxon>
        <taxon>Eleusininae</taxon>
        <taxon>Eleusine</taxon>
    </lineage>
</organism>
<evidence type="ECO:0000313" key="4">
    <source>
        <dbReference type="Proteomes" id="UP001054889"/>
    </source>
</evidence>
<reference evidence="3" key="2">
    <citation type="submission" date="2021-12" db="EMBL/GenBank/DDBJ databases">
        <title>Resequencing data analysis of finger millet.</title>
        <authorList>
            <person name="Hatakeyama M."/>
            <person name="Aluri S."/>
            <person name="Balachadran M.T."/>
            <person name="Sivarajan S.R."/>
            <person name="Poveda L."/>
            <person name="Shimizu-Inatsugi R."/>
            <person name="Schlapbach R."/>
            <person name="Sreeman S.M."/>
            <person name="Shimizu K.K."/>
        </authorList>
    </citation>
    <scope>NUCLEOTIDE SEQUENCE</scope>
</reference>
<evidence type="ECO:0000259" key="2">
    <source>
        <dbReference type="SMART" id="SM00848"/>
    </source>
</evidence>
<dbReference type="Gene3D" id="3.90.70.10">
    <property type="entry name" value="Cysteine proteinases"/>
    <property type="match status" value="1"/>
</dbReference>
<dbReference type="Pfam" id="PF00112">
    <property type="entry name" value="Peptidase_C1"/>
    <property type="match status" value="1"/>
</dbReference>
<dbReference type="GO" id="GO:0008234">
    <property type="term" value="F:cysteine-type peptidase activity"/>
    <property type="evidence" value="ECO:0007669"/>
    <property type="project" value="InterPro"/>
</dbReference>
<dbReference type="AlphaFoldDB" id="A0AAV5EEE2"/>
<keyword evidence="4" id="KW-1185">Reference proteome</keyword>
<dbReference type="Gene3D" id="1.10.287.2250">
    <property type="match status" value="1"/>
</dbReference>
<dbReference type="Proteomes" id="UP001054889">
    <property type="component" value="Unassembled WGS sequence"/>
</dbReference>
<dbReference type="InterPro" id="IPR013128">
    <property type="entry name" value="Peptidase_C1A"/>
</dbReference>
<comment type="similarity">
    <text evidence="1">Belongs to the peptidase C1 family.</text>
</comment>
<evidence type="ECO:0000256" key="1">
    <source>
        <dbReference type="ARBA" id="ARBA00008455"/>
    </source>
</evidence>
<gene>
    <name evidence="3" type="primary">gb08359</name>
    <name evidence="3" type="ORF">PR202_gb08359</name>
</gene>